<dbReference type="SUPFAM" id="SSF53448">
    <property type="entry name" value="Nucleotide-diphospho-sugar transferases"/>
    <property type="match status" value="1"/>
</dbReference>
<dbReference type="Gene3D" id="3.90.550.10">
    <property type="entry name" value="Spore Coat Polysaccharide Biosynthesis Protein SpsA, Chain A"/>
    <property type="match status" value="1"/>
</dbReference>
<feature type="domain" description="Glycosyltransferase 2-like" evidence="1">
    <location>
        <begin position="5"/>
        <end position="169"/>
    </location>
</feature>
<keyword evidence="2" id="KW-0808">Transferase</keyword>
<dbReference type="STRING" id="426702.SAMN04488099_11557"/>
<dbReference type="CDD" id="cd00761">
    <property type="entry name" value="Glyco_tranf_GTA_type"/>
    <property type="match status" value="1"/>
</dbReference>
<accession>A0A1H7NR09</accession>
<dbReference type="InterPro" id="IPR029044">
    <property type="entry name" value="Nucleotide-diphossugar_trans"/>
</dbReference>
<dbReference type="OrthoDB" id="8773442at2"/>
<sequence length="319" mass="37910">MYNLSIIIPHYNSVKTLDRLLNSIPKKKDIQIIVVDDKSNEQLQELSELINKYKRNVYFIKNITAKKGAGVCRNIGLEIATGKWILFADSDDYFKRTMYEDVSKFFTSEFNIVYFTPTSIDNETGLNSDRHIQYENLINNFLENPNRENKNNLKYKFHVPWSKLIRRDFIVGNSIQFDEVLASNDVMFSAKMGFYTNTFEVSKNIIYCSIRDKGSLTTQINEAVYDSRLKVWINYYNFLKDNLSKDEFKGLNIQTSGRGFLIKAVKYRFNIFKLINIYYQLRRNKLPIIDKKIINPLFLIRTLKIHYQQYKYEKKYYTK</sequence>
<dbReference type="Pfam" id="PF00535">
    <property type="entry name" value="Glycos_transf_2"/>
    <property type="match status" value="1"/>
</dbReference>
<evidence type="ECO:0000313" key="2">
    <source>
        <dbReference type="EMBL" id="SEL25457.1"/>
    </source>
</evidence>
<evidence type="ECO:0000259" key="1">
    <source>
        <dbReference type="Pfam" id="PF00535"/>
    </source>
</evidence>
<proteinExistence type="predicted"/>
<dbReference type="RefSeq" id="WP_091482649.1">
    <property type="nucleotide sequence ID" value="NZ_BJYC01000017.1"/>
</dbReference>
<dbReference type="EMBL" id="FNZU01000015">
    <property type="protein sequence ID" value="SEL25457.1"/>
    <property type="molecule type" value="Genomic_DNA"/>
</dbReference>
<protein>
    <submittedName>
        <fullName evidence="2">Glycosyl transferase family 2</fullName>
    </submittedName>
</protein>
<reference evidence="3" key="1">
    <citation type="submission" date="2016-10" db="EMBL/GenBank/DDBJ databases">
        <authorList>
            <person name="Varghese N."/>
            <person name="Submissions S."/>
        </authorList>
    </citation>
    <scope>NUCLEOTIDE SEQUENCE [LARGE SCALE GENOMIC DNA]</scope>
    <source>
        <strain evidence="3">DSM 19183</strain>
    </source>
</reference>
<name>A0A1H7NR09_9LACT</name>
<keyword evidence="3" id="KW-1185">Reference proteome</keyword>
<evidence type="ECO:0000313" key="3">
    <source>
        <dbReference type="Proteomes" id="UP000199081"/>
    </source>
</evidence>
<dbReference type="PANTHER" id="PTHR22916">
    <property type="entry name" value="GLYCOSYLTRANSFERASE"/>
    <property type="match status" value="1"/>
</dbReference>
<dbReference type="GO" id="GO:0016758">
    <property type="term" value="F:hexosyltransferase activity"/>
    <property type="evidence" value="ECO:0007669"/>
    <property type="project" value="UniProtKB-ARBA"/>
</dbReference>
<dbReference type="AlphaFoldDB" id="A0A1H7NR09"/>
<dbReference type="InterPro" id="IPR001173">
    <property type="entry name" value="Glyco_trans_2-like"/>
</dbReference>
<dbReference type="PANTHER" id="PTHR22916:SF3">
    <property type="entry name" value="UDP-GLCNAC:BETAGAL BETA-1,3-N-ACETYLGLUCOSAMINYLTRANSFERASE-LIKE PROTEIN 1"/>
    <property type="match status" value="1"/>
</dbReference>
<organism evidence="2 3">
    <name type="scientific">Alkalibacterium pelagium</name>
    <dbReference type="NCBI Taxonomy" id="426702"/>
    <lineage>
        <taxon>Bacteria</taxon>
        <taxon>Bacillati</taxon>
        <taxon>Bacillota</taxon>
        <taxon>Bacilli</taxon>
        <taxon>Lactobacillales</taxon>
        <taxon>Carnobacteriaceae</taxon>
        <taxon>Alkalibacterium</taxon>
    </lineage>
</organism>
<dbReference type="Proteomes" id="UP000199081">
    <property type="component" value="Unassembled WGS sequence"/>
</dbReference>
<gene>
    <name evidence="2" type="ORF">SAMN04488099_11557</name>
</gene>